<sequence>MQILFNAQGEWNKRRGEEQRMWKTEVGMLRMEGFEDVTEQRLLNDQTDHSERCIGLYSIAWNNFLGMHLPENDWDSPLANSIDTKLQDSTFVARGSIPIPLTTLPPLLHADKSHLRVKNTTFNPCKGVNESGNSIFNYPLVVSEEISSGIVSVTVTILPKLSALSHLVLPQSFELSLIVSRCGRMTVVCGFNKDQEGDCVRMEVGMDSKPRTLQFFVNGEAGQFYVSDLPTLVRIAGHQFVWIALLVNQRNTNQTWNKPNTRLVHYRSDETILAQAAQFMLSIDKYINAPEQYTESYEYAYLAGSVQTNPVRVSPHACAPLSSSLSGGRAEDAAEMVSFHNNETIADYAKEILILRPIGSKLIPLMKFRSEYWPNVSRRFKEFRSIKMNSDDDGCSSDAEYPIDVEKAAEKRARRTRYRKTSSSEHEYNEDDEYENDDEQYDEEEEAYEGEEEEESRSDASDEPP</sequence>
<dbReference type="EMBL" id="JARBJD010000668">
    <property type="protein sequence ID" value="KAK2940463.1"/>
    <property type="molecule type" value="Genomic_DNA"/>
</dbReference>
<reference evidence="2 3" key="1">
    <citation type="journal article" date="2022" name="bioRxiv">
        <title>Genomics of Preaxostyla Flagellates Illuminates Evolutionary Transitions and the Path Towards Mitochondrial Loss.</title>
        <authorList>
            <person name="Novak L.V.F."/>
            <person name="Treitli S.C."/>
            <person name="Pyrih J."/>
            <person name="Halakuc P."/>
            <person name="Pipaliya S.V."/>
            <person name="Vacek V."/>
            <person name="Brzon O."/>
            <person name="Soukal P."/>
            <person name="Eme L."/>
            <person name="Dacks J.B."/>
            <person name="Karnkowska A."/>
            <person name="Elias M."/>
            <person name="Hampl V."/>
        </authorList>
    </citation>
    <scope>NUCLEOTIDE SEQUENCE [LARGE SCALE GENOMIC DNA]</scope>
    <source>
        <strain evidence="2">NAU3</strain>
        <tissue evidence="2">Gut</tissue>
    </source>
</reference>
<protein>
    <submittedName>
        <fullName evidence="2">Uncharacterized protein</fullName>
    </submittedName>
</protein>
<proteinExistence type="predicted"/>
<accession>A0ABQ9WLX1</accession>
<gene>
    <name evidence="2" type="ORF">BLNAU_24635</name>
</gene>
<feature type="region of interest" description="Disordered" evidence="1">
    <location>
        <begin position="407"/>
        <end position="465"/>
    </location>
</feature>
<name>A0ABQ9WLX1_9EUKA</name>
<evidence type="ECO:0000313" key="2">
    <source>
        <dbReference type="EMBL" id="KAK2940463.1"/>
    </source>
</evidence>
<dbReference type="Proteomes" id="UP001281761">
    <property type="component" value="Unassembled WGS sequence"/>
</dbReference>
<keyword evidence="3" id="KW-1185">Reference proteome</keyword>
<comment type="caution">
    <text evidence="2">The sequence shown here is derived from an EMBL/GenBank/DDBJ whole genome shotgun (WGS) entry which is preliminary data.</text>
</comment>
<evidence type="ECO:0000256" key="1">
    <source>
        <dbReference type="SAM" id="MobiDB-lite"/>
    </source>
</evidence>
<organism evidence="2 3">
    <name type="scientific">Blattamonas nauphoetae</name>
    <dbReference type="NCBI Taxonomy" id="2049346"/>
    <lineage>
        <taxon>Eukaryota</taxon>
        <taxon>Metamonada</taxon>
        <taxon>Preaxostyla</taxon>
        <taxon>Oxymonadida</taxon>
        <taxon>Blattamonas</taxon>
    </lineage>
</organism>
<evidence type="ECO:0000313" key="3">
    <source>
        <dbReference type="Proteomes" id="UP001281761"/>
    </source>
</evidence>
<feature type="compositionally biased region" description="Acidic residues" evidence="1">
    <location>
        <begin position="428"/>
        <end position="465"/>
    </location>
</feature>